<keyword evidence="13" id="KW-1185">Reference proteome</keyword>
<dbReference type="Pfam" id="PF02518">
    <property type="entry name" value="HATPase_c"/>
    <property type="match status" value="1"/>
</dbReference>
<dbReference type="SMART" id="SM00091">
    <property type="entry name" value="PAS"/>
    <property type="match status" value="2"/>
</dbReference>
<evidence type="ECO:0000313" key="13">
    <source>
        <dbReference type="Proteomes" id="UP000681041"/>
    </source>
</evidence>
<evidence type="ECO:0000259" key="10">
    <source>
        <dbReference type="PROSITE" id="PS50112"/>
    </source>
</evidence>
<dbReference type="InterPro" id="IPR003594">
    <property type="entry name" value="HATPase_dom"/>
</dbReference>
<dbReference type="SUPFAM" id="SSF55785">
    <property type="entry name" value="PYP-like sensor domain (PAS domain)"/>
    <property type="match status" value="2"/>
</dbReference>
<evidence type="ECO:0000256" key="5">
    <source>
        <dbReference type="ARBA" id="ARBA00022840"/>
    </source>
</evidence>
<dbReference type="InterPro" id="IPR000014">
    <property type="entry name" value="PAS"/>
</dbReference>
<dbReference type="Gene3D" id="3.40.50.2300">
    <property type="match status" value="1"/>
</dbReference>
<sequence length="596" mass="68466">MKDKIKVLILEDVPLDAELVERELKKEGLNYIPLIVDTENDFLNALFVFKPDIILADHSLPHFDGLSALKITLEKSPHIPFIFVSGKIGEDFAVEMLKEGATDYVLKNNLSKLPHSVIRALKESEEQRERQIAEKALKKREEEYRLLVENQTDLIIKLDLEGRLLFISKSFCEIFSQKEEDLLGENFLNLLPHNNRHIMQNFLERLCKAPYSGLIEQEIFTKDGTRCISWANKAVLDKEGKVISIVGVGRDITRQKKAEKALKDSESKYRAIFENTGTLTLIFEKDMTISLVNSEFLKFSGYSQKEVECKLSWLDFVAPEDIERMEGYHRILRLNSSAIPKNYEVSLVNKDGEKKNFFANFDMIPGTNQGLISFMDITDRKIAENKIKRSLKEKELLLREIHHRVKNNLQIISTLLTLQSAQIKDQKVIDLYKESQNRIQSMALIHEKLYQSQEISRINLPDYVQTLVSDLFFSYGTDKELIEPVLDVDDVSMGIDTAIPCGFIINELVSNSLKYAFPEGEGKINVSLHKLSDGNYSLEIFDDGIGLPQNLDIRKTDTLGLQIVNNLVNQIDGKLEIERPSSYRILFKELKYKKRI</sequence>
<dbReference type="GO" id="GO:0000160">
    <property type="term" value="P:phosphorelay signal transduction system"/>
    <property type="evidence" value="ECO:0007669"/>
    <property type="project" value="UniProtKB-KW"/>
</dbReference>
<evidence type="ECO:0000256" key="8">
    <source>
        <dbReference type="SAM" id="Coils"/>
    </source>
</evidence>
<reference evidence="12" key="1">
    <citation type="submission" date="2020-07" db="EMBL/GenBank/DDBJ databases">
        <title>Methanobacterium. sp. MethCan genome.</title>
        <authorList>
            <person name="Postec A."/>
            <person name="Quemeneur M."/>
        </authorList>
    </citation>
    <scope>NUCLEOTIDE SEQUENCE</scope>
    <source>
        <strain evidence="12">MethCAN</strain>
    </source>
</reference>
<dbReference type="AlphaFoldDB" id="A0A8T8K270"/>
<feature type="domain" description="PAS" evidence="10">
    <location>
        <begin position="140"/>
        <end position="210"/>
    </location>
</feature>
<evidence type="ECO:0000259" key="9">
    <source>
        <dbReference type="PROSITE" id="PS50110"/>
    </source>
</evidence>
<keyword evidence="5" id="KW-0067">ATP-binding</keyword>
<dbReference type="PROSITE" id="PS50112">
    <property type="entry name" value="PAS"/>
    <property type="match status" value="2"/>
</dbReference>
<dbReference type="InterPro" id="IPR000700">
    <property type="entry name" value="PAS-assoc_C"/>
</dbReference>
<dbReference type="InterPro" id="IPR013767">
    <property type="entry name" value="PAS_fold"/>
</dbReference>
<dbReference type="OrthoDB" id="8127at2157"/>
<evidence type="ECO:0000256" key="6">
    <source>
        <dbReference type="ARBA" id="ARBA00023012"/>
    </source>
</evidence>
<dbReference type="SUPFAM" id="SSF52172">
    <property type="entry name" value="CheY-like"/>
    <property type="match status" value="1"/>
</dbReference>
<dbReference type="GO" id="GO:0005524">
    <property type="term" value="F:ATP binding"/>
    <property type="evidence" value="ECO:0007669"/>
    <property type="project" value="UniProtKB-KW"/>
</dbReference>
<feature type="modified residue" description="4-aspartylphosphate" evidence="7">
    <location>
        <position position="57"/>
    </location>
</feature>
<evidence type="ECO:0000256" key="4">
    <source>
        <dbReference type="ARBA" id="ARBA00022777"/>
    </source>
</evidence>
<dbReference type="InterPro" id="IPR035965">
    <property type="entry name" value="PAS-like_dom_sf"/>
</dbReference>
<dbReference type="Gene3D" id="3.30.450.20">
    <property type="entry name" value="PAS domain"/>
    <property type="match status" value="2"/>
</dbReference>
<dbReference type="Proteomes" id="UP000681041">
    <property type="component" value="Chromosome"/>
</dbReference>
<evidence type="ECO:0000256" key="2">
    <source>
        <dbReference type="ARBA" id="ARBA00022679"/>
    </source>
</evidence>
<dbReference type="Pfam" id="PF00072">
    <property type="entry name" value="Response_reg"/>
    <property type="match status" value="1"/>
</dbReference>
<dbReference type="GO" id="GO:0006355">
    <property type="term" value="P:regulation of DNA-templated transcription"/>
    <property type="evidence" value="ECO:0007669"/>
    <property type="project" value="InterPro"/>
</dbReference>
<dbReference type="PROSITE" id="PS50113">
    <property type="entry name" value="PAC"/>
    <property type="match status" value="1"/>
</dbReference>
<feature type="domain" description="PAC" evidence="11">
    <location>
        <begin position="213"/>
        <end position="264"/>
    </location>
</feature>
<dbReference type="KEGG" id="meme:HYG87_01135"/>
<dbReference type="PROSITE" id="PS50110">
    <property type="entry name" value="RESPONSE_REGULATORY"/>
    <property type="match status" value="1"/>
</dbReference>
<dbReference type="InterPro" id="IPR011495">
    <property type="entry name" value="Sig_transdc_His_kin_sub2_dim/P"/>
</dbReference>
<dbReference type="NCBIfam" id="TIGR00229">
    <property type="entry name" value="sensory_box"/>
    <property type="match status" value="2"/>
</dbReference>
<evidence type="ECO:0000256" key="3">
    <source>
        <dbReference type="ARBA" id="ARBA00022741"/>
    </source>
</evidence>
<dbReference type="Pfam" id="PF13426">
    <property type="entry name" value="PAS_9"/>
    <property type="match status" value="1"/>
</dbReference>
<dbReference type="RefSeq" id="WP_211533409.1">
    <property type="nucleotide sequence ID" value="NZ_CP058560.1"/>
</dbReference>
<proteinExistence type="predicted"/>
<dbReference type="InterPro" id="IPR001789">
    <property type="entry name" value="Sig_transdc_resp-reg_receiver"/>
</dbReference>
<dbReference type="GeneID" id="64819325"/>
<protein>
    <submittedName>
        <fullName evidence="12">PAS domain S-box protein</fullName>
    </submittedName>
</protein>
<gene>
    <name evidence="12" type="ORF">HYG87_01135</name>
</gene>
<dbReference type="SMART" id="SM00387">
    <property type="entry name" value="HATPase_c"/>
    <property type="match status" value="1"/>
</dbReference>
<feature type="domain" description="Response regulatory" evidence="9">
    <location>
        <begin position="6"/>
        <end position="122"/>
    </location>
</feature>
<dbReference type="GO" id="GO:0016301">
    <property type="term" value="F:kinase activity"/>
    <property type="evidence" value="ECO:0007669"/>
    <property type="project" value="UniProtKB-KW"/>
</dbReference>
<name>A0A8T8K270_9EURY</name>
<dbReference type="PANTHER" id="PTHR43065">
    <property type="entry name" value="SENSOR HISTIDINE KINASE"/>
    <property type="match status" value="1"/>
</dbReference>
<keyword evidence="1 7" id="KW-0597">Phosphoprotein</keyword>
<dbReference type="Gene3D" id="3.30.565.10">
    <property type="entry name" value="Histidine kinase-like ATPase, C-terminal domain"/>
    <property type="match status" value="1"/>
</dbReference>
<keyword evidence="8" id="KW-0175">Coiled coil</keyword>
<dbReference type="CDD" id="cd00130">
    <property type="entry name" value="PAS"/>
    <property type="match status" value="2"/>
</dbReference>
<organism evidence="12 13">
    <name type="scientific">Methanobacterium alkalithermotolerans</name>
    <dbReference type="NCBI Taxonomy" id="2731220"/>
    <lineage>
        <taxon>Archaea</taxon>
        <taxon>Methanobacteriati</taxon>
        <taxon>Methanobacteriota</taxon>
        <taxon>Methanomada group</taxon>
        <taxon>Methanobacteria</taxon>
        <taxon>Methanobacteriales</taxon>
        <taxon>Methanobacteriaceae</taxon>
        <taxon>Methanobacterium</taxon>
    </lineage>
</organism>
<evidence type="ECO:0000313" key="12">
    <source>
        <dbReference type="EMBL" id="QUH22464.1"/>
    </source>
</evidence>
<keyword evidence="4" id="KW-0418">Kinase</keyword>
<dbReference type="SUPFAM" id="SSF55874">
    <property type="entry name" value="ATPase domain of HSP90 chaperone/DNA topoisomerase II/histidine kinase"/>
    <property type="match status" value="1"/>
</dbReference>
<evidence type="ECO:0000256" key="1">
    <source>
        <dbReference type="ARBA" id="ARBA00022553"/>
    </source>
</evidence>
<dbReference type="EMBL" id="CP058560">
    <property type="protein sequence ID" value="QUH22464.1"/>
    <property type="molecule type" value="Genomic_DNA"/>
</dbReference>
<evidence type="ECO:0000256" key="7">
    <source>
        <dbReference type="PROSITE-ProRule" id="PRU00169"/>
    </source>
</evidence>
<dbReference type="SMART" id="SM00448">
    <property type="entry name" value="REC"/>
    <property type="match status" value="1"/>
</dbReference>
<feature type="coiled-coil region" evidence="8">
    <location>
        <begin position="121"/>
        <end position="150"/>
    </location>
</feature>
<keyword evidence="3" id="KW-0547">Nucleotide-binding</keyword>
<dbReference type="InterPro" id="IPR011006">
    <property type="entry name" value="CheY-like_superfamily"/>
</dbReference>
<dbReference type="Pfam" id="PF07568">
    <property type="entry name" value="HisKA_2"/>
    <property type="match status" value="1"/>
</dbReference>
<accession>A0A8T8K270</accession>
<keyword evidence="6" id="KW-0902">Two-component regulatory system</keyword>
<dbReference type="InterPro" id="IPR036890">
    <property type="entry name" value="HATPase_C_sf"/>
</dbReference>
<feature type="domain" description="PAS" evidence="10">
    <location>
        <begin position="265"/>
        <end position="326"/>
    </location>
</feature>
<dbReference type="PANTHER" id="PTHR43065:SF23">
    <property type="entry name" value="SENSOR HISTIDINE KINASE PDTAS"/>
    <property type="match status" value="1"/>
</dbReference>
<evidence type="ECO:0000259" key="11">
    <source>
        <dbReference type="PROSITE" id="PS50113"/>
    </source>
</evidence>
<keyword evidence="2" id="KW-0808">Transferase</keyword>
<dbReference type="Pfam" id="PF00989">
    <property type="entry name" value="PAS"/>
    <property type="match status" value="1"/>
</dbReference>
<dbReference type="CDD" id="cd00156">
    <property type="entry name" value="REC"/>
    <property type="match status" value="1"/>
</dbReference>